<feature type="compositionally biased region" description="Low complexity" evidence="3">
    <location>
        <begin position="1053"/>
        <end position="1066"/>
    </location>
</feature>
<dbReference type="FunFam" id="2.130.10.10:FF:001706">
    <property type="entry name" value="Rho guanine nucleotide exchange factor 17"/>
    <property type="match status" value="1"/>
</dbReference>
<feature type="compositionally biased region" description="Basic and acidic residues" evidence="3">
    <location>
        <begin position="1684"/>
        <end position="1701"/>
    </location>
</feature>
<dbReference type="RefSeq" id="XP_035680711.1">
    <property type="nucleotide sequence ID" value="XM_035824818.1"/>
</dbReference>
<feature type="region of interest" description="Disordered" evidence="3">
    <location>
        <begin position="391"/>
        <end position="419"/>
    </location>
</feature>
<feature type="region of interest" description="Disordered" evidence="3">
    <location>
        <begin position="563"/>
        <end position="601"/>
    </location>
</feature>
<dbReference type="GO" id="GO:0005737">
    <property type="term" value="C:cytoplasm"/>
    <property type="evidence" value="ECO:0000318"/>
    <property type="project" value="GO_Central"/>
</dbReference>
<feature type="compositionally biased region" description="Acidic residues" evidence="3">
    <location>
        <begin position="1673"/>
        <end position="1683"/>
    </location>
</feature>
<feature type="region of interest" description="Disordered" evidence="3">
    <location>
        <begin position="699"/>
        <end position="760"/>
    </location>
</feature>
<dbReference type="KEGG" id="bfo:118418781"/>
<dbReference type="InterPro" id="IPR011047">
    <property type="entry name" value="Quinoprotein_ADH-like_sf"/>
</dbReference>
<feature type="compositionally biased region" description="Polar residues" evidence="3">
    <location>
        <begin position="996"/>
        <end position="1008"/>
    </location>
</feature>
<feature type="compositionally biased region" description="Basic and acidic residues" evidence="3">
    <location>
        <begin position="938"/>
        <end position="954"/>
    </location>
</feature>
<dbReference type="SMART" id="SM00325">
    <property type="entry name" value="RhoGEF"/>
    <property type="match status" value="1"/>
</dbReference>
<name>A0A9J7LDA7_BRAFL</name>
<dbReference type="SUPFAM" id="SSF50998">
    <property type="entry name" value="Quinoprotein alcohol dehydrogenase-like"/>
    <property type="match status" value="1"/>
</dbReference>
<dbReference type="GO" id="GO:0051496">
    <property type="term" value="P:positive regulation of stress fiber assembly"/>
    <property type="evidence" value="ECO:0007669"/>
    <property type="project" value="UniProtKB-ARBA"/>
</dbReference>
<feature type="region of interest" description="Disordered" evidence="3">
    <location>
        <begin position="1672"/>
        <end position="1701"/>
    </location>
</feature>
<reference evidence="5" key="1">
    <citation type="journal article" date="2020" name="Nat. Ecol. Evol.">
        <title>Deeply conserved synteny resolves early events in vertebrate evolution.</title>
        <authorList>
            <person name="Simakov O."/>
            <person name="Marletaz F."/>
            <person name="Yue J.X."/>
            <person name="O'Connell B."/>
            <person name="Jenkins J."/>
            <person name="Brandt A."/>
            <person name="Calef R."/>
            <person name="Tung C.H."/>
            <person name="Huang T.K."/>
            <person name="Schmutz J."/>
            <person name="Satoh N."/>
            <person name="Yu J.K."/>
            <person name="Putnam N.H."/>
            <person name="Green R.E."/>
            <person name="Rokhsar D.S."/>
        </authorList>
    </citation>
    <scope>NUCLEOTIDE SEQUENCE [LARGE SCALE GENOMIC DNA]</scope>
    <source>
        <strain evidence="5">S238N-H82</strain>
    </source>
</reference>
<evidence type="ECO:0000313" key="5">
    <source>
        <dbReference type="Proteomes" id="UP000001554"/>
    </source>
</evidence>
<dbReference type="SUPFAM" id="SSF50729">
    <property type="entry name" value="PH domain-like"/>
    <property type="match status" value="1"/>
</dbReference>
<evidence type="ECO:0000259" key="4">
    <source>
        <dbReference type="PROSITE" id="PS50010"/>
    </source>
</evidence>
<evidence type="ECO:0000256" key="2">
    <source>
        <dbReference type="SAM" id="Coils"/>
    </source>
</evidence>
<feature type="compositionally biased region" description="Basic and acidic residues" evidence="3">
    <location>
        <begin position="662"/>
        <end position="671"/>
    </location>
</feature>
<feature type="region of interest" description="Disordered" evidence="3">
    <location>
        <begin position="825"/>
        <end position="855"/>
    </location>
</feature>
<feature type="compositionally biased region" description="Low complexity" evidence="3">
    <location>
        <begin position="467"/>
        <end position="483"/>
    </location>
</feature>
<feature type="compositionally biased region" description="Polar residues" evidence="3">
    <location>
        <begin position="90"/>
        <end position="99"/>
    </location>
</feature>
<feature type="compositionally biased region" description="Basic and acidic residues" evidence="3">
    <location>
        <begin position="1606"/>
        <end position="1622"/>
    </location>
</feature>
<evidence type="ECO:0000256" key="1">
    <source>
        <dbReference type="ARBA" id="ARBA00022658"/>
    </source>
</evidence>
<dbReference type="Gene3D" id="1.20.900.10">
    <property type="entry name" value="Dbl homology (DH) domain"/>
    <property type="match status" value="1"/>
</dbReference>
<keyword evidence="5" id="KW-1185">Reference proteome</keyword>
<feature type="compositionally biased region" description="Basic and acidic residues" evidence="3">
    <location>
        <begin position="828"/>
        <end position="837"/>
    </location>
</feature>
<dbReference type="OrthoDB" id="4066896at2759"/>
<feature type="region of interest" description="Disordered" evidence="3">
    <location>
        <begin position="467"/>
        <end position="490"/>
    </location>
</feature>
<feature type="compositionally biased region" description="Polar residues" evidence="3">
    <location>
        <begin position="391"/>
        <end position="403"/>
    </location>
</feature>
<dbReference type="Proteomes" id="UP000001554">
    <property type="component" value="Chromosome 7"/>
</dbReference>
<dbReference type="PANTHER" id="PTHR12877">
    <property type="entry name" value="RHO GUANINE NUCLEOTIDE EXCHANGE FACTOR"/>
    <property type="match status" value="1"/>
</dbReference>
<dbReference type="InterPro" id="IPR000219">
    <property type="entry name" value="DH_dom"/>
</dbReference>
<feature type="compositionally biased region" description="Basic residues" evidence="3">
    <location>
        <begin position="23"/>
        <end position="36"/>
    </location>
</feature>
<feature type="compositionally biased region" description="Acidic residues" evidence="3">
    <location>
        <begin position="972"/>
        <end position="985"/>
    </location>
</feature>
<reference evidence="6" key="2">
    <citation type="submission" date="2025-08" db="UniProtKB">
        <authorList>
            <consortium name="RefSeq"/>
        </authorList>
    </citation>
    <scope>IDENTIFICATION</scope>
    <source>
        <strain evidence="6">S238N-H82</strain>
        <tissue evidence="6">Testes</tissue>
    </source>
</reference>
<evidence type="ECO:0000256" key="3">
    <source>
        <dbReference type="SAM" id="MobiDB-lite"/>
    </source>
</evidence>
<proteinExistence type="predicted"/>
<feature type="compositionally biased region" description="Low complexity" evidence="3">
    <location>
        <begin position="1079"/>
        <end position="1091"/>
    </location>
</feature>
<feature type="region of interest" description="Disordered" evidence="3">
    <location>
        <begin position="1603"/>
        <end position="1648"/>
    </location>
</feature>
<feature type="compositionally biased region" description="Polar residues" evidence="3">
    <location>
        <begin position="563"/>
        <end position="600"/>
    </location>
</feature>
<dbReference type="PANTHER" id="PTHR12877:SF15">
    <property type="entry name" value="RHO GUANINE NUCLEOTIDE EXCHANGE FACTOR 17"/>
    <property type="match status" value="1"/>
</dbReference>
<dbReference type="Pfam" id="PF19057">
    <property type="entry name" value="PH_19"/>
    <property type="match status" value="1"/>
</dbReference>
<dbReference type="Pfam" id="PF19056">
    <property type="entry name" value="WD40_2"/>
    <property type="match status" value="1"/>
</dbReference>
<dbReference type="FunFam" id="2.30.29.30:FF:000268">
    <property type="entry name" value="Rho guanine nucleotide exchange factor 17"/>
    <property type="match status" value="1"/>
</dbReference>
<feature type="compositionally biased region" description="Polar residues" evidence="3">
    <location>
        <begin position="502"/>
        <end position="516"/>
    </location>
</feature>
<dbReference type="PROSITE" id="PS50010">
    <property type="entry name" value="DH_2"/>
    <property type="match status" value="1"/>
</dbReference>
<feature type="coiled-coil region" evidence="2">
    <location>
        <begin position="1274"/>
        <end position="1308"/>
    </location>
</feature>
<feature type="region of interest" description="Disordered" evidence="3">
    <location>
        <begin position="502"/>
        <end position="546"/>
    </location>
</feature>
<dbReference type="FunFam" id="1.20.900.10:FF:000003">
    <property type="entry name" value="Rho guanine nucleotide exchange factor 10 like"/>
    <property type="match status" value="1"/>
</dbReference>
<protein>
    <submittedName>
        <fullName evidence="6">Rho guanine nucleotide exchange factor 17-like</fullName>
    </submittedName>
</protein>
<feature type="region of interest" description="Disordered" evidence="3">
    <location>
        <begin position="928"/>
        <end position="1097"/>
    </location>
</feature>
<keyword evidence="1" id="KW-0344">Guanine-nucleotide releasing factor</keyword>
<dbReference type="OMA" id="ARIFCIT"/>
<dbReference type="GeneID" id="118418781"/>
<feature type="compositionally biased region" description="Low complexity" evidence="3">
    <location>
        <begin position="729"/>
        <end position="752"/>
    </location>
</feature>
<sequence>MADQEDREAEAGSVYFQDGGRNVSKRRAAFAAKPHRSSSDVYALLTEKTVNLEETPPPAASPGPVILPQGSRGMPVEPPRRPDSGGFSPQGGTSNNGEQLHNVVGRGRGRLGAEVRYVQERNRREEVERLQQQIWEAAAGLEAHSQGQAAGLDPLDPELRLLYYPQQTNPPANVPMSQRREWVEEEEQGRLQGVYLHGRTSLPYTHQPSPPHPYITTTSHDNRGVLYHQVEPPSPYQAQGQGGIPQRTPISYADLAEAHYKLEHPPPSMPQVTSVAPGLFPPPSSQPSTTYHEEARQYPPMPGTGAPTNVMQQQGYRPGRRGGIADMAAFSMAPQTEHQKYSYPASPYGYDSRVGGIVGEHLQAQTRSYTPPMDIQANMQTRGQLMSTMEPQYSRSLPVSRSTPIPHPSVSPRERYPQVERPQQQYLSPYMYSSSARPAYGVTLSPKKAFPHLPVRMLKHSKVTLSSFSELSSPASSRCSSRRSSLDGSKDFDYQLGLESQTLSYSPMQGPHSLSATLPRDYGKSKETRDTSQEHGSDSSSRSHDLSWLKMGDKINQLTKPFQSESIQGSMESLASSTSVSSGRTNMGTWQDSPTKQQMDPPTVAVEVTTYPPTTKSTTFDTIDTGTAKSDIQDEGIVTEADMTISPPTMTQLFQSWDAIKREGKTSKSPESESVPLLQSQTSGTVVCVTDSATTQTEALSAHSGDVGSKNDDVTGGSLPGGRRRQRKGSAANGSDGSASSSESNGENRSLSDPTPNRKHAYTEDNFVLDSNLLGSLSSHQTAMASSNIVDRATSVESDISACSDQASWSEPDDSYNVISSIINEPGAMDKAEEKNGKNKKKSLSDPSPAKNNELTGLVDTMHESEHLATSNSEPVLSKDKEERVVSVRGAYSFEEQRMNRLLTEEERVQVINAPLEAVRDATVEMSPQMMRRKAKRSRGENGRNGHGNGEVEHVVSPSGKATVSIGIQVCTEEDGDEEEETEGEAEVHTEKVDTKSVSIGVQSSDLPKQQKKSSTSDAASSVNSPKIETPLTEVIASPKKETPVQLRRTGSKKTTTSDLTITTKDAGVVTPSPEKEQPVPSEETPTSPTSPKEHDMRKHVAQNLLETERSYVDGLQALIEGYLKPLKRPENAGICESELVDKIFYQIPEILEHHQHFLEQITNRTRSWHPRQKIGDIIVNTFTKDLLVESYRAYINNFLTAKAAVRMAEQAKPVFSKFLEQCVRENKEKQGLADLMIKPVQRIPRYELLIKVRDPNKTLLQSTDEDHPDYSSLRLAQEEIRTLAERMNRGEQEVEEMERHMQLLRELEALIEGVGELVAAHRRFIHQDIIYEMQKGQPGSKKERSLFLFSDQLVCTTYKRRTGSLRRSSMNLFSMSSNIDTASKYKVLWKLSLDQIEVIKGEAVGSSRVNLEHSIQKLEEDLSAIREMVNMADSLNSPHQTLTELLHDLLEVAEKQLQEKQALQLTMKTHANTKLELTTSSLEGMENFIYIFGTPETKSSWETAFTDAKQKLASSKQCWDPVFLKPIPIMKTRSGMQFSCASPSLSSVKGSNRFVWICNSDGYVGQVCLLSMEKDPSLAACISVCSARIFCITAVPAINGAKRTSKTDEKAQAAAKKEVQQESKGGNTDSSDEEVSSPAHIPPIRTQPSLAPFLAPQQVATGNKRHALVISEESDSDTEDDAKDTNNKKSPDVWTEMTDKQKHEAQMREEGEDEKARRAALGEGFAFRKTSFGTAVQGSLEDLLVSPSAAHNTMWLGTEDGCIHIYQCGDPENIRKSKNRTKLQHTAAVQDILYLDNKVFVSLANGDMVVYRREPGCGWDLQQPITLTIGNVNSPITRMLAVAGRVWCGCQNNIMIMNTTSLTVEHSYEVTDDSSRVINCIVSMGLGVWVSLLGSAQLRLFHATSYSLLLEVDVAPAVHKMLAGSDAIIRQHKAACLRITALLACKDLLWVGTSAGVVVTVPLPHITTNTTSLRHVPTVLGSSHGHTGHVRFLTAVELASTKRMGNVIMGSLKSSSSWRSQDEVSPVTPALSMLVISGGDGYEDFHLSFPSDTAGRDDSTNHLLLWQV</sequence>
<keyword evidence="2" id="KW-0175">Coiled coil</keyword>
<dbReference type="InterPro" id="IPR011993">
    <property type="entry name" value="PH-like_dom_sf"/>
</dbReference>
<evidence type="ECO:0000313" key="6">
    <source>
        <dbReference type="RefSeq" id="XP_035680711.1"/>
    </source>
</evidence>
<feature type="compositionally biased region" description="Low complexity" evidence="3">
    <location>
        <begin position="1014"/>
        <end position="1025"/>
    </location>
</feature>
<feature type="region of interest" description="Disordered" evidence="3">
    <location>
        <begin position="1"/>
        <end position="107"/>
    </location>
</feature>
<dbReference type="Gene3D" id="2.30.29.30">
    <property type="entry name" value="Pleckstrin-homology domain (PH domain)/Phosphotyrosine-binding domain (PTB)"/>
    <property type="match status" value="1"/>
</dbReference>
<dbReference type="InterPro" id="IPR039919">
    <property type="entry name" value="ARHGEF10/ARHGEF17"/>
</dbReference>
<feature type="domain" description="DH" evidence="4">
    <location>
        <begin position="1097"/>
        <end position="1291"/>
    </location>
</feature>
<feature type="compositionally biased region" description="Basic and acidic residues" evidence="3">
    <location>
        <begin position="521"/>
        <end position="546"/>
    </location>
</feature>
<dbReference type="InterPro" id="IPR035899">
    <property type="entry name" value="DBL_dom_sf"/>
</dbReference>
<feature type="compositionally biased region" description="Basic and acidic residues" evidence="3">
    <location>
        <begin position="986"/>
        <end position="995"/>
    </location>
</feature>
<dbReference type="GO" id="GO:0030036">
    <property type="term" value="P:actin cytoskeleton organization"/>
    <property type="evidence" value="ECO:0000318"/>
    <property type="project" value="GO_Central"/>
</dbReference>
<accession>A0A9J7LDA7</accession>
<organism evidence="5 6">
    <name type="scientific">Branchiostoma floridae</name>
    <name type="common">Florida lancelet</name>
    <name type="synonym">Amphioxus</name>
    <dbReference type="NCBI Taxonomy" id="7739"/>
    <lineage>
        <taxon>Eukaryota</taxon>
        <taxon>Metazoa</taxon>
        <taxon>Chordata</taxon>
        <taxon>Cephalochordata</taxon>
        <taxon>Leptocardii</taxon>
        <taxon>Amphioxiformes</taxon>
        <taxon>Branchiostomatidae</taxon>
        <taxon>Branchiostoma</taxon>
    </lineage>
</organism>
<feature type="region of interest" description="Disordered" evidence="3">
    <location>
        <begin position="662"/>
        <end position="684"/>
    </location>
</feature>
<dbReference type="Pfam" id="PF00621">
    <property type="entry name" value="RhoGEF"/>
    <property type="match status" value="1"/>
</dbReference>
<dbReference type="GO" id="GO:0005085">
    <property type="term" value="F:guanyl-nucleotide exchange factor activity"/>
    <property type="evidence" value="ECO:0000318"/>
    <property type="project" value="GO_Central"/>
</dbReference>
<gene>
    <name evidence="6" type="primary">LOC118418781</name>
</gene>
<dbReference type="CDD" id="cd00160">
    <property type="entry name" value="RhoGEF"/>
    <property type="match status" value="1"/>
</dbReference>
<dbReference type="SUPFAM" id="SSF48065">
    <property type="entry name" value="DBL homology domain (DH-domain)"/>
    <property type="match status" value="1"/>
</dbReference>
<feature type="coiled-coil region" evidence="2">
    <location>
        <begin position="1409"/>
        <end position="1436"/>
    </location>
</feature>